<comment type="subcellular location">
    <subcellularLocation>
        <location evidence="2 10">Cytoplasm</location>
    </subcellularLocation>
</comment>
<dbReference type="RefSeq" id="WP_126071612.1">
    <property type="nucleotide sequence ID" value="NZ_CP026513.1"/>
</dbReference>
<dbReference type="InterPro" id="IPR015421">
    <property type="entry name" value="PyrdxlP-dep_Trfase_major"/>
</dbReference>
<dbReference type="CDD" id="cd00378">
    <property type="entry name" value="SHMT"/>
    <property type="match status" value="1"/>
</dbReference>
<dbReference type="EC" id="2.1.2.1" evidence="10"/>
<proteinExistence type="inferred from homology"/>
<dbReference type="GO" id="GO:0008168">
    <property type="term" value="F:methyltransferase activity"/>
    <property type="evidence" value="ECO:0007669"/>
    <property type="project" value="UniProtKB-KW"/>
</dbReference>
<dbReference type="InterPro" id="IPR019798">
    <property type="entry name" value="Ser_HO-MeTrfase_PLP_BS"/>
</dbReference>
<keyword evidence="9 10" id="KW-0663">Pyridoxal phosphate</keyword>
<evidence type="ECO:0000256" key="1">
    <source>
        <dbReference type="ARBA" id="ARBA00001933"/>
    </source>
</evidence>
<evidence type="ECO:0000256" key="6">
    <source>
        <dbReference type="ARBA" id="ARBA00022563"/>
    </source>
</evidence>
<feature type="domain" description="Serine hydroxymethyltransferase-like" evidence="12">
    <location>
        <begin position="10"/>
        <end position="385"/>
    </location>
</feature>
<feature type="site" description="Plays an important role in substrate specificity" evidence="10">
    <location>
        <position position="228"/>
    </location>
</feature>
<dbReference type="FunFam" id="3.40.640.10:FF:000001">
    <property type="entry name" value="Serine hydroxymethyltransferase"/>
    <property type="match status" value="1"/>
</dbReference>
<comment type="function">
    <text evidence="10">Catalyzes the reversible interconversion of serine and glycine with tetrahydrofolate (THF) serving as the one-carbon carrier. This reaction serves as the major source of one-carbon groups required for the biosynthesis of purines, thymidylate, methionine, and other important biomolecules. Also exhibits THF-independent aldolase activity toward beta-hydroxyamino acids, producing glycine and aldehydes, via a retro-aldol mechanism.</text>
</comment>
<dbReference type="PANTHER" id="PTHR11680">
    <property type="entry name" value="SERINE HYDROXYMETHYLTRANSFERASE"/>
    <property type="match status" value="1"/>
</dbReference>
<reference evidence="13 14" key="1">
    <citation type="journal article" date="2018" name="Genome Biol. Evol.">
        <title>Partnering With a Pest: Genomes of Hemlock Woolly Adelgid Symbionts Reveal Atypical Nutritional Provisioning Patterns in Dual-Obligate Bacteria.</title>
        <authorList>
            <person name="Weglarz K.M."/>
            <person name="Havill N.P."/>
            <person name="Burke G.R."/>
            <person name="von Dohlen C.D."/>
        </authorList>
    </citation>
    <scope>NUCLEOTIDE SEQUENCE [LARGE SCALE GENOMIC DNA]</scope>
    <source>
        <strain evidence="13">ENA</strain>
    </source>
</reference>
<comment type="pathway">
    <text evidence="10">Amino-acid biosynthesis; glycine biosynthesis; glycine from L-serine: step 1/1.</text>
</comment>
<dbReference type="Gene3D" id="3.40.640.10">
    <property type="entry name" value="Type I PLP-dependent aspartate aminotransferase-like (Major domain)"/>
    <property type="match status" value="1"/>
</dbReference>
<dbReference type="EMBL" id="CP026513">
    <property type="protein sequence ID" value="AZP36342.1"/>
    <property type="molecule type" value="Genomic_DNA"/>
</dbReference>
<dbReference type="Gene3D" id="3.90.1150.10">
    <property type="entry name" value="Aspartate Aminotransferase, domain 1"/>
    <property type="match status" value="1"/>
</dbReference>
<dbReference type="GO" id="GO:0035999">
    <property type="term" value="P:tetrahydrofolate interconversion"/>
    <property type="evidence" value="ECO:0007669"/>
    <property type="project" value="UniProtKB-UniRule"/>
</dbReference>
<dbReference type="Pfam" id="PF00464">
    <property type="entry name" value="SHMT"/>
    <property type="match status" value="1"/>
</dbReference>
<keyword evidence="7 10" id="KW-0028">Amino-acid biosynthesis</keyword>
<dbReference type="InterPro" id="IPR039429">
    <property type="entry name" value="SHMT-like_dom"/>
</dbReference>
<comment type="pathway">
    <text evidence="10">One-carbon metabolism; tetrahydrofolate interconversion.</text>
</comment>
<feature type="binding site" evidence="10">
    <location>
        <begin position="125"/>
        <end position="127"/>
    </location>
    <ligand>
        <name>(6S)-5,6,7,8-tetrahydrofolate</name>
        <dbReference type="ChEBI" id="CHEBI:57453"/>
    </ligand>
</feature>
<keyword evidence="6 10" id="KW-0554">One-carbon metabolism</keyword>
<dbReference type="GO" id="GO:0005829">
    <property type="term" value="C:cytosol"/>
    <property type="evidence" value="ECO:0007669"/>
    <property type="project" value="TreeGrafter"/>
</dbReference>
<dbReference type="PIRSF" id="PIRSF000412">
    <property type="entry name" value="SHMT"/>
    <property type="match status" value="1"/>
</dbReference>
<comment type="cofactor">
    <cofactor evidence="1 10 11">
        <name>pyridoxal 5'-phosphate</name>
        <dbReference type="ChEBI" id="CHEBI:597326"/>
    </cofactor>
</comment>
<comment type="caution">
    <text evidence="10">Lacks conserved residue(s) required for the propagation of feature annotation.</text>
</comment>
<protein>
    <recommendedName>
        <fullName evidence="10">Serine hydroxymethyltransferase</fullName>
        <shortName evidence="10">SHMT</shortName>
        <shortName evidence="10">Serine methylase</shortName>
        <ecNumber evidence="10">2.1.2.1</ecNumber>
    </recommendedName>
</protein>
<comment type="subunit">
    <text evidence="4 10">Homodimer.</text>
</comment>
<evidence type="ECO:0000256" key="9">
    <source>
        <dbReference type="ARBA" id="ARBA00022898"/>
    </source>
</evidence>
<sequence>MKNYNKNLFKYDFKIWKFLKNEIIRQEENIELIASENYINKYIMKIQGSQLTNKYAEGYPGKRYYAGCKYIDKIENLSIKRAKRLFKANYVNVQPHSGSQANFSVYNALLNPGDTILSIKLNHGGHLTHGSLVNISGKLYNFVHYKLNKKNNIDYNNILKISCKYSPKMIIGGFSSYSGLCNWKKIRFIANYTKSYLFADISHISGLIISNLYPNPILYAHIITTTTHKTLAGPRGGLILSKEKKNFFCKKINESVFPGIQGGPLMHIIAAKAMSFKEAVNSKFIVYQIQTIINSKLMSKIFISLGYKVISNITKNHLFLLDLKNKNITGNKIELKLEYANIIVNKNIIPNDKKKYFITSGIRIGTPAVTRRGFKEKEISILTLWIHDIIQNVNDFKKIFNIKKKVLKICKNFIIYK</sequence>
<evidence type="ECO:0000256" key="8">
    <source>
        <dbReference type="ARBA" id="ARBA00022679"/>
    </source>
</evidence>
<keyword evidence="8 10" id="KW-0808">Transferase</keyword>
<dbReference type="GO" id="GO:0019264">
    <property type="term" value="P:glycine biosynthetic process from serine"/>
    <property type="evidence" value="ECO:0007669"/>
    <property type="project" value="UniProtKB-UniRule"/>
</dbReference>
<dbReference type="AlphaFoldDB" id="A0A3Q9CKV7"/>
<dbReference type="InterPro" id="IPR001085">
    <property type="entry name" value="Ser_HO-MeTrfase"/>
</dbReference>
<dbReference type="OrthoDB" id="9803846at2"/>
<name>A0A3Q9CKV7_9ENTR</name>
<dbReference type="HAMAP" id="MF_00051">
    <property type="entry name" value="SHMT"/>
    <property type="match status" value="1"/>
</dbReference>
<dbReference type="Proteomes" id="UP000274458">
    <property type="component" value="Chromosome"/>
</dbReference>
<feature type="modified residue" description="N6-(pyridoxal phosphate)lysine" evidence="10 11">
    <location>
        <position position="229"/>
    </location>
</feature>
<accession>A0A3Q9CKV7</accession>
<evidence type="ECO:0000256" key="10">
    <source>
        <dbReference type="HAMAP-Rule" id="MF_00051"/>
    </source>
</evidence>
<dbReference type="UniPathway" id="UPA00288">
    <property type="reaction ID" value="UER01023"/>
</dbReference>
<dbReference type="GO" id="GO:0032259">
    <property type="term" value="P:methylation"/>
    <property type="evidence" value="ECO:0007669"/>
    <property type="project" value="UniProtKB-KW"/>
</dbReference>
<keyword evidence="14" id="KW-1185">Reference proteome</keyword>
<organism evidence="13 14">
    <name type="scientific">Candidatus Annandia adelgestsuga</name>
    <dbReference type="NCBI Taxonomy" id="1302411"/>
    <lineage>
        <taxon>Bacteria</taxon>
        <taxon>Pseudomonadati</taxon>
        <taxon>Pseudomonadota</taxon>
        <taxon>Gammaproteobacteria</taxon>
        <taxon>Enterobacterales</taxon>
        <taxon>Enterobacteriaceae</taxon>
        <taxon>Candidatus Annandia</taxon>
    </lineage>
</organism>
<dbReference type="KEGG" id="aade:C3B56_00246"/>
<evidence type="ECO:0000256" key="2">
    <source>
        <dbReference type="ARBA" id="ARBA00004496"/>
    </source>
</evidence>
<evidence type="ECO:0000256" key="3">
    <source>
        <dbReference type="ARBA" id="ARBA00006376"/>
    </source>
</evidence>
<gene>
    <name evidence="10 13" type="primary">glyA</name>
    <name evidence="13" type="ORF">C3B56_00246</name>
</gene>
<comment type="catalytic activity">
    <reaction evidence="10">
        <text>(6R)-5,10-methylene-5,6,7,8-tetrahydrofolate + glycine + H2O = (6S)-5,6,7,8-tetrahydrofolate + L-serine</text>
        <dbReference type="Rhea" id="RHEA:15481"/>
        <dbReference type="ChEBI" id="CHEBI:15377"/>
        <dbReference type="ChEBI" id="CHEBI:15636"/>
        <dbReference type="ChEBI" id="CHEBI:33384"/>
        <dbReference type="ChEBI" id="CHEBI:57305"/>
        <dbReference type="ChEBI" id="CHEBI:57453"/>
        <dbReference type="EC" id="2.1.2.1"/>
    </reaction>
</comment>
<evidence type="ECO:0000256" key="7">
    <source>
        <dbReference type="ARBA" id="ARBA00022605"/>
    </source>
</evidence>
<evidence type="ECO:0000313" key="14">
    <source>
        <dbReference type="Proteomes" id="UP000274458"/>
    </source>
</evidence>
<dbReference type="GO" id="GO:0030170">
    <property type="term" value="F:pyridoxal phosphate binding"/>
    <property type="evidence" value="ECO:0007669"/>
    <property type="project" value="UniProtKB-UniRule"/>
</dbReference>
<dbReference type="PROSITE" id="PS00096">
    <property type="entry name" value="SHMT"/>
    <property type="match status" value="1"/>
</dbReference>
<dbReference type="InterPro" id="IPR015424">
    <property type="entry name" value="PyrdxlP-dep_Trfase"/>
</dbReference>
<dbReference type="NCBIfam" id="NF000586">
    <property type="entry name" value="PRK00011.1"/>
    <property type="match status" value="1"/>
</dbReference>
<dbReference type="GO" id="GO:0004372">
    <property type="term" value="F:glycine hydroxymethyltransferase activity"/>
    <property type="evidence" value="ECO:0007669"/>
    <property type="project" value="UniProtKB-UniRule"/>
</dbReference>
<dbReference type="InterPro" id="IPR015422">
    <property type="entry name" value="PyrdxlP-dep_Trfase_small"/>
</dbReference>
<keyword evidence="13" id="KW-0489">Methyltransferase</keyword>
<feature type="binding site" evidence="10">
    <location>
        <position position="121"/>
    </location>
    <ligand>
        <name>(6S)-5,6,7,8-tetrahydrofolate</name>
        <dbReference type="ChEBI" id="CHEBI:57453"/>
    </ligand>
</feature>
<dbReference type="SUPFAM" id="SSF53383">
    <property type="entry name" value="PLP-dependent transferases"/>
    <property type="match status" value="1"/>
</dbReference>
<evidence type="ECO:0000256" key="5">
    <source>
        <dbReference type="ARBA" id="ARBA00022490"/>
    </source>
</evidence>
<evidence type="ECO:0000256" key="4">
    <source>
        <dbReference type="ARBA" id="ARBA00011738"/>
    </source>
</evidence>
<evidence type="ECO:0000313" key="13">
    <source>
        <dbReference type="EMBL" id="AZP36342.1"/>
    </source>
</evidence>
<keyword evidence="5 10" id="KW-0963">Cytoplasm</keyword>
<evidence type="ECO:0000256" key="11">
    <source>
        <dbReference type="PIRSR" id="PIRSR000412-50"/>
    </source>
</evidence>
<comment type="similarity">
    <text evidence="3 10">Belongs to the SHMT family.</text>
</comment>
<dbReference type="PANTHER" id="PTHR11680:SF50">
    <property type="entry name" value="SERINE HYDROXYMETHYLTRANSFERASE"/>
    <property type="match status" value="1"/>
</dbReference>
<dbReference type="InterPro" id="IPR049943">
    <property type="entry name" value="Ser_HO-MeTrfase-like"/>
</dbReference>
<evidence type="ECO:0000259" key="12">
    <source>
        <dbReference type="Pfam" id="PF00464"/>
    </source>
</evidence>
<dbReference type="UniPathway" id="UPA00193"/>